<evidence type="ECO:0000256" key="7">
    <source>
        <dbReference type="ARBA" id="ARBA00023065"/>
    </source>
</evidence>
<comment type="caution">
    <text evidence="10">The sequence shown here is derived from an EMBL/GenBank/DDBJ whole genome shotgun (WGS) entry which is preliminary data.</text>
</comment>
<keyword evidence="7" id="KW-0406">Ion transport</keyword>
<comment type="similarity">
    <text evidence="2">Belongs to the TrkH potassium transport family.</text>
</comment>
<evidence type="ECO:0000256" key="9">
    <source>
        <dbReference type="SAM" id="Phobius"/>
    </source>
</evidence>
<protein>
    <submittedName>
        <fullName evidence="10">Trk system potassium uptake protein TrkH</fullName>
    </submittedName>
</protein>
<feature type="transmembrane region" description="Helical" evidence="9">
    <location>
        <begin position="133"/>
        <end position="152"/>
    </location>
</feature>
<dbReference type="GO" id="GO:0030001">
    <property type="term" value="P:metal ion transport"/>
    <property type="evidence" value="ECO:0007669"/>
    <property type="project" value="UniProtKB-ARBA"/>
</dbReference>
<evidence type="ECO:0000256" key="1">
    <source>
        <dbReference type="ARBA" id="ARBA00004651"/>
    </source>
</evidence>
<feature type="transmembrane region" description="Helical" evidence="9">
    <location>
        <begin position="44"/>
        <end position="62"/>
    </location>
</feature>
<keyword evidence="8 9" id="KW-0472">Membrane</keyword>
<dbReference type="Pfam" id="PF02386">
    <property type="entry name" value="TrkH"/>
    <property type="match status" value="1"/>
</dbReference>
<gene>
    <name evidence="10" type="primary">trkH_19</name>
    <name evidence="10" type="ORF">SDC9_51855</name>
</gene>
<accession>A0A644WNT5</accession>
<evidence type="ECO:0000256" key="3">
    <source>
        <dbReference type="ARBA" id="ARBA00022448"/>
    </source>
</evidence>
<dbReference type="GO" id="GO:0008324">
    <property type="term" value="F:monoatomic cation transmembrane transporter activity"/>
    <property type="evidence" value="ECO:0007669"/>
    <property type="project" value="InterPro"/>
</dbReference>
<evidence type="ECO:0000256" key="8">
    <source>
        <dbReference type="ARBA" id="ARBA00023136"/>
    </source>
</evidence>
<dbReference type="GO" id="GO:0005886">
    <property type="term" value="C:plasma membrane"/>
    <property type="evidence" value="ECO:0007669"/>
    <property type="project" value="UniProtKB-SubCell"/>
</dbReference>
<proteinExistence type="inferred from homology"/>
<dbReference type="AlphaFoldDB" id="A0A644WNT5"/>
<evidence type="ECO:0000256" key="5">
    <source>
        <dbReference type="ARBA" id="ARBA00022692"/>
    </source>
</evidence>
<dbReference type="PANTHER" id="PTHR32024">
    <property type="entry name" value="TRK SYSTEM POTASSIUM UPTAKE PROTEIN TRKG-RELATED"/>
    <property type="match status" value="1"/>
</dbReference>
<evidence type="ECO:0000256" key="6">
    <source>
        <dbReference type="ARBA" id="ARBA00022989"/>
    </source>
</evidence>
<feature type="transmembrane region" description="Helical" evidence="9">
    <location>
        <begin position="316"/>
        <end position="336"/>
    </location>
</feature>
<feature type="transmembrane region" description="Helical" evidence="9">
    <location>
        <begin position="255"/>
        <end position="275"/>
    </location>
</feature>
<dbReference type="PANTHER" id="PTHR32024:SF2">
    <property type="entry name" value="TRK SYSTEM POTASSIUM UPTAKE PROTEIN TRKG-RELATED"/>
    <property type="match status" value="1"/>
</dbReference>
<feature type="transmembrane region" description="Helical" evidence="9">
    <location>
        <begin position="193"/>
        <end position="212"/>
    </location>
</feature>
<name>A0A644WNT5_9ZZZZ</name>
<keyword evidence="6 9" id="KW-1133">Transmembrane helix</keyword>
<evidence type="ECO:0000313" key="10">
    <source>
        <dbReference type="EMBL" id="MPM05565.1"/>
    </source>
</evidence>
<reference evidence="10" key="1">
    <citation type="submission" date="2019-08" db="EMBL/GenBank/DDBJ databases">
        <authorList>
            <person name="Kucharzyk K."/>
            <person name="Murdoch R.W."/>
            <person name="Higgins S."/>
            <person name="Loffler F."/>
        </authorList>
    </citation>
    <scope>NUCLEOTIDE SEQUENCE</scope>
</reference>
<feature type="transmembrane region" description="Helical" evidence="9">
    <location>
        <begin position="100"/>
        <end position="121"/>
    </location>
</feature>
<feature type="transmembrane region" description="Helical" evidence="9">
    <location>
        <begin position="74"/>
        <end position="94"/>
    </location>
</feature>
<dbReference type="InterPro" id="IPR003445">
    <property type="entry name" value="Cat_transpt"/>
</dbReference>
<comment type="subcellular location">
    <subcellularLocation>
        <location evidence="1">Cell membrane</location>
        <topology evidence="1">Multi-pass membrane protein</topology>
    </subcellularLocation>
</comment>
<keyword evidence="4" id="KW-1003">Cell membrane</keyword>
<sequence>MGFLIFVLALVPTIGSNSIHLLKAESPGPNPGKIVPKIRETAKILYIIYLVLTIIQTILLILSGLSVYDSVIHALGTAGTGGFSNMNLSVGAFNNPAAEWIITIFMIIFGVNFSLYFQLIKGNIKGFFKNEELKYYLLIVLVSIVFIAINIIDFNNGNIGLSIRQSSFQVASIISTTGYATTDFNLWPSLSKTIIMILMIVGAMAGSTAGGIKTIRLVIMLKAVRRGIDKILHPKRIQSVKIDGKVVDEETISGVLLFIAAYSVIYLIALFIVSFDGFDLVTNITSVLTAISNVGPGLEMVGPMGNFSNFSKLSKIVLSFCMLAGRLEIYPMLIMFSKSIWKRTY</sequence>
<organism evidence="10">
    <name type="scientific">bioreactor metagenome</name>
    <dbReference type="NCBI Taxonomy" id="1076179"/>
    <lineage>
        <taxon>unclassified sequences</taxon>
        <taxon>metagenomes</taxon>
        <taxon>ecological metagenomes</taxon>
    </lineage>
</organism>
<keyword evidence="3" id="KW-0813">Transport</keyword>
<evidence type="ECO:0000256" key="2">
    <source>
        <dbReference type="ARBA" id="ARBA00009137"/>
    </source>
</evidence>
<dbReference type="EMBL" id="VSSQ01001144">
    <property type="protein sequence ID" value="MPM05565.1"/>
    <property type="molecule type" value="Genomic_DNA"/>
</dbReference>
<evidence type="ECO:0000256" key="4">
    <source>
        <dbReference type="ARBA" id="ARBA00022475"/>
    </source>
</evidence>
<keyword evidence="5 9" id="KW-0812">Transmembrane</keyword>